<evidence type="ECO:0000313" key="3">
    <source>
        <dbReference type="EMBL" id="WPL17349.1"/>
    </source>
</evidence>
<dbReference type="PROSITE" id="PS50935">
    <property type="entry name" value="SSB"/>
    <property type="match status" value="1"/>
</dbReference>
<accession>A0ABZ0S9Z5</accession>
<sequence length="97" mass="11125">MLNKAQLIGHLGRDPEVRQTKNGQGAVANLTLAQHQLYVAGADKGYLVSYQDDQRKRLWLVRIDRRLHRLVSMPGSEMKANILIFKPFRLFRARVIG</sequence>
<keyword evidence="1 2" id="KW-0238">DNA-binding</keyword>
<organism evidence="3 4">
    <name type="scientific">Thiorhodovibrio winogradskyi</name>
    <dbReference type="NCBI Taxonomy" id="77007"/>
    <lineage>
        <taxon>Bacteria</taxon>
        <taxon>Pseudomonadati</taxon>
        <taxon>Pseudomonadota</taxon>
        <taxon>Gammaproteobacteria</taxon>
        <taxon>Chromatiales</taxon>
        <taxon>Chromatiaceae</taxon>
        <taxon>Thiorhodovibrio</taxon>
    </lineage>
</organism>
<dbReference type="InterPro" id="IPR012340">
    <property type="entry name" value="NA-bd_OB-fold"/>
</dbReference>
<dbReference type="Pfam" id="PF00436">
    <property type="entry name" value="SSB"/>
    <property type="match status" value="1"/>
</dbReference>
<evidence type="ECO:0000313" key="4">
    <source>
        <dbReference type="Proteomes" id="UP001432180"/>
    </source>
</evidence>
<dbReference type="Gene3D" id="2.40.50.140">
    <property type="entry name" value="Nucleic acid-binding proteins"/>
    <property type="match status" value="1"/>
</dbReference>
<dbReference type="Proteomes" id="UP001432180">
    <property type="component" value="Chromosome"/>
</dbReference>
<dbReference type="SUPFAM" id="SSF50249">
    <property type="entry name" value="Nucleic acid-binding proteins"/>
    <property type="match status" value="1"/>
</dbReference>
<proteinExistence type="predicted"/>
<reference evidence="3 4" key="1">
    <citation type="journal article" date="2023" name="Microorganisms">
        <title>Thiorhodovibrio frisius and Trv. litoralis spp. nov., Two Novel Members from a Clade of Fastidious Purple Sulfur Bacteria That Exhibit Unique Red-Shifted Light-Harvesting Capabilities.</title>
        <authorList>
            <person name="Methner A."/>
            <person name="Kuzyk S.B."/>
            <person name="Petersen J."/>
            <person name="Bauer S."/>
            <person name="Brinkmann H."/>
            <person name="Sichau K."/>
            <person name="Wanner G."/>
            <person name="Wolf J."/>
            <person name="Neumann-Schaal M."/>
            <person name="Henke P."/>
            <person name="Tank M."/>
            <person name="Sproer C."/>
            <person name="Bunk B."/>
            <person name="Overmann J."/>
        </authorList>
    </citation>
    <scope>NUCLEOTIDE SEQUENCE [LARGE SCALE GENOMIC DNA]</scope>
    <source>
        <strain evidence="3 4">DSM 6702</strain>
    </source>
</reference>
<dbReference type="InterPro" id="IPR000424">
    <property type="entry name" value="Primosome_PriB/ssb"/>
</dbReference>
<evidence type="ECO:0000256" key="1">
    <source>
        <dbReference type="ARBA" id="ARBA00023125"/>
    </source>
</evidence>
<protein>
    <submittedName>
        <fullName evidence="3">Helix-destabilizing protein</fullName>
    </submittedName>
</protein>
<name>A0ABZ0S9Z5_9GAMM</name>
<evidence type="ECO:0000256" key="2">
    <source>
        <dbReference type="PROSITE-ProRule" id="PRU00252"/>
    </source>
</evidence>
<dbReference type="EMBL" id="CP121472">
    <property type="protein sequence ID" value="WPL17349.1"/>
    <property type="molecule type" value="Genomic_DNA"/>
</dbReference>
<keyword evidence="4" id="KW-1185">Reference proteome</keyword>
<gene>
    <name evidence="3" type="primary">ssb_2</name>
    <name evidence="3" type="ORF">Thiowin_02355</name>
</gene>